<feature type="domain" description="NADPH-dependent FMN reductase-like" evidence="4">
    <location>
        <begin position="3"/>
        <end position="143"/>
    </location>
</feature>
<accession>A0A2V5KVN2</accession>
<dbReference type="Gene3D" id="3.40.50.360">
    <property type="match status" value="1"/>
</dbReference>
<dbReference type="Pfam" id="PF03358">
    <property type="entry name" value="FMN_red"/>
    <property type="match status" value="1"/>
</dbReference>
<dbReference type="Proteomes" id="UP000247476">
    <property type="component" value="Unassembled WGS sequence"/>
</dbReference>
<dbReference type="SUPFAM" id="SSF52218">
    <property type="entry name" value="Flavoproteins"/>
    <property type="match status" value="1"/>
</dbReference>
<dbReference type="InterPro" id="IPR020048">
    <property type="entry name" value="NADPH-dep_FMN_reduc_SsuE"/>
</dbReference>
<dbReference type="RefSeq" id="WP_110838696.1">
    <property type="nucleotide sequence ID" value="NZ_QJVJ01000002.1"/>
</dbReference>
<keyword evidence="1" id="KW-0285">Flavoprotein</keyword>
<evidence type="ECO:0000256" key="1">
    <source>
        <dbReference type="ARBA" id="ARBA00022630"/>
    </source>
</evidence>
<keyword evidence="2" id="KW-0288">FMN</keyword>
<evidence type="ECO:0000313" key="6">
    <source>
        <dbReference type="Proteomes" id="UP000247476"/>
    </source>
</evidence>
<dbReference type="OrthoDB" id="1643408at2"/>
<dbReference type="PANTHER" id="PTHR43408">
    <property type="entry name" value="FMN REDUCTASE (NADPH)"/>
    <property type="match status" value="1"/>
</dbReference>
<dbReference type="InterPro" id="IPR005025">
    <property type="entry name" value="FMN_Rdtase-like_dom"/>
</dbReference>
<dbReference type="AlphaFoldDB" id="A0A2V5KVN2"/>
<sequence>MPNVVLLSGSPTPSSRLNGILDFAHTTLESAGFHVERLLVRNLPPEALVHARFDDPEIVKATAAIERADAVVIATPVYKAAYTGLLKSFLDLLPQKGLVRKPVLPVAIGGTIAHLLTIDYALKPVLSALGATRIQTGVYIVDSQVLRDDQGRLLIEDEARKRLHDALLGFAEELDTVRVNV</sequence>
<dbReference type="InterPro" id="IPR051814">
    <property type="entry name" value="NAD(P)H-dep_FMN_reductase"/>
</dbReference>
<comment type="caution">
    <text evidence="5">The sequence shown here is derived from an EMBL/GenBank/DDBJ whole genome shotgun (WGS) entry which is preliminary data.</text>
</comment>
<evidence type="ECO:0000259" key="4">
    <source>
        <dbReference type="Pfam" id="PF03358"/>
    </source>
</evidence>
<name>A0A2V5KVN2_9BACL</name>
<evidence type="ECO:0000256" key="2">
    <source>
        <dbReference type="ARBA" id="ARBA00022643"/>
    </source>
</evidence>
<dbReference type="InterPro" id="IPR029039">
    <property type="entry name" value="Flavoprotein-like_sf"/>
</dbReference>
<organism evidence="5 6">
    <name type="scientific">Paenibacillus flagellatus</name>
    <dbReference type="NCBI Taxonomy" id="2211139"/>
    <lineage>
        <taxon>Bacteria</taxon>
        <taxon>Bacillati</taxon>
        <taxon>Bacillota</taxon>
        <taxon>Bacilli</taxon>
        <taxon>Bacillales</taxon>
        <taxon>Paenibacillaceae</taxon>
        <taxon>Paenibacillus</taxon>
    </lineage>
</organism>
<keyword evidence="6" id="KW-1185">Reference proteome</keyword>
<reference evidence="5 6" key="1">
    <citation type="submission" date="2018-05" db="EMBL/GenBank/DDBJ databases">
        <title>Paenibacillus flagellatus sp. nov., isolated from selenium mineral soil.</title>
        <authorList>
            <person name="Dai X."/>
        </authorList>
    </citation>
    <scope>NUCLEOTIDE SEQUENCE [LARGE SCALE GENOMIC DNA]</scope>
    <source>
        <strain evidence="5 6">DXL2</strain>
    </source>
</reference>
<dbReference type="PANTHER" id="PTHR43408:SF1">
    <property type="entry name" value="FMN REDUCTASE (NADPH)"/>
    <property type="match status" value="1"/>
</dbReference>
<evidence type="ECO:0000313" key="5">
    <source>
        <dbReference type="EMBL" id="PYI56167.1"/>
    </source>
</evidence>
<protein>
    <submittedName>
        <fullName evidence="5">FMN reductase (NADPH)</fullName>
    </submittedName>
</protein>
<dbReference type="EMBL" id="QJVJ01000002">
    <property type="protein sequence ID" value="PYI56167.1"/>
    <property type="molecule type" value="Genomic_DNA"/>
</dbReference>
<keyword evidence="3" id="KW-0560">Oxidoreductase</keyword>
<dbReference type="GO" id="GO:0046306">
    <property type="term" value="P:alkanesulfonate catabolic process"/>
    <property type="evidence" value="ECO:0007669"/>
    <property type="project" value="InterPro"/>
</dbReference>
<gene>
    <name evidence="5" type="primary">ssuE</name>
    <name evidence="5" type="ORF">DLM86_04035</name>
</gene>
<proteinExistence type="predicted"/>
<dbReference type="NCBIfam" id="TIGR03567">
    <property type="entry name" value="FMN_reduc_SsuE"/>
    <property type="match status" value="1"/>
</dbReference>
<dbReference type="GO" id="GO:0008752">
    <property type="term" value="F:FMN reductase [NAD(P)H] activity"/>
    <property type="evidence" value="ECO:0007669"/>
    <property type="project" value="InterPro"/>
</dbReference>
<evidence type="ECO:0000256" key="3">
    <source>
        <dbReference type="ARBA" id="ARBA00023002"/>
    </source>
</evidence>